<keyword evidence="2" id="KW-1185">Reference proteome</keyword>
<protein>
    <submittedName>
        <fullName evidence="1">Uncharacterized protein</fullName>
    </submittedName>
</protein>
<gene>
    <name evidence="1" type="ORF">TRITD_3Av1G286020</name>
</gene>
<dbReference type="Gramene" id="TRITD3Av1G286020.1">
    <property type="protein sequence ID" value="TRITD3Av1G286020.1"/>
    <property type="gene ID" value="TRITD3Av1G286020"/>
</dbReference>
<proteinExistence type="predicted"/>
<sequence>MDENQIPLLSCPAFLDLKITKASISLCVIRQCKFAHINNVWLLGYLLTRCSSRRIRPFLNLMSIKLSSSQSCSALASSPASLNVGLQFLFGFHV</sequence>
<reference evidence="1 2" key="1">
    <citation type="submission" date="2017-09" db="EMBL/GenBank/DDBJ databases">
        <authorList>
            <consortium name="International Durum Wheat Genome Sequencing Consortium (IDWGSC)"/>
            <person name="Milanesi L."/>
        </authorList>
    </citation>
    <scope>NUCLEOTIDE SEQUENCE [LARGE SCALE GENOMIC DNA]</scope>
    <source>
        <strain evidence="2">cv. Svevo</strain>
    </source>
</reference>
<dbReference type="AlphaFoldDB" id="A0A9R0VT43"/>
<evidence type="ECO:0000313" key="1">
    <source>
        <dbReference type="EMBL" id="VAH70371.1"/>
    </source>
</evidence>
<dbReference type="EMBL" id="LT934115">
    <property type="protein sequence ID" value="VAH70371.1"/>
    <property type="molecule type" value="Genomic_DNA"/>
</dbReference>
<evidence type="ECO:0000313" key="2">
    <source>
        <dbReference type="Proteomes" id="UP000324705"/>
    </source>
</evidence>
<accession>A0A9R0VT43</accession>
<dbReference type="Proteomes" id="UP000324705">
    <property type="component" value="Chromosome 3A"/>
</dbReference>
<name>A0A9R0VT43_TRITD</name>
<organism evidence="1 2">
    <name type="scientific">Triticum turgidum subsp. durum</name>
    <name type="common">Durum wheat</name>
    <name type="synonym">Triticum durum</name>
    <dbReference type="NCBI Taxonomy" id="4567"/>
    <lineage>
        <taxon>Eukaryota</taxon>
        <taxon>Viridiplantae</taxon>
        <taxon>Streptophyta</taxon>
        <taxon>Embryophyta</taxon>
        <taxon>Tracheophyta</taxon>
        <taxon>Spermatophyta</taxon>
        <taxon>Magnoliopsida</taxon>
        <taxon>Liliopsida</taxon>
        <taxon>Poales</taxon>
        <taxon>Poaceae</taxon>
        <taxon>BOP clade</taxon>
        <taxon>Pooideae</taxon>
        <taxon>Triticodae</taxon>
        <taxon>Triticeae</taxon>
        <taxon>Triticinae</taxon>
        <taxon>Triticum</taxon>
    </lineage>
</organism>